<keyword evidence="1" id="KW-0812">Transmembrane</keyword>
<keyword evidence="1" id="KW-0472">Membrane</keyword>
<dbReference type="EMBL" id="JROO01000045">
    <property type="protein sequence ID" value="KIH96922.1"/>
    <property type="molecule type" value="Genomic_DNA"/>
</dbReference>
<sequence length="159" mass="16208">MSAGQILVAVGVFLGGATPWLEAVVVIPAGIVAGLNPVVALLAGAVGNLVTVGVAAWSGERIRRWWIARRRRRRGESPDTAPVSTGRRARAERIARRWGMPALALLGPLGLGTQLSALVAVGIGASSRAAFAWVGAATVLWSVVAAVAAETGMNIAGIG</sequence>
<keyword evidence="1" id="KW-1133">Transmembrane helix</keyword>
<evidence type="ECO:0000256" key="1">
    <source>
        <dbReference type="SAM" id="Phobius"/>
    </source>
</evidence>
<dbReference type="STRING" id="183763.LP52_21900"/>
<dbReference type="Pfam" id="PF06695">
    <property type="entry name" value="Sm_multidrug_ex"/>
    <property type="match status" value="1"/>
</dbReference>
<accession>A0A0C2JJ43</accession>
<feature type="transmembrane region" description="Helical" evidence="1">
    <location>
        <begin position="39"/>
        <end position="59"/>
    </location>
</feature>
<protein>
    <recommendedName>
        <fullName evidence="4">Small multi-drug export protein</fullName>
    </recommendedName>
</protein>
<name>A0A0C2JJ43_9ACTN</name>
<proteinExistence type="predicted"/>
<evidence type="ECO:0000313" key="3">
    <source>
        <dbReference type="Proteomes" id="UP000031675"/>
    </source>
</evidence>
<keyword evidence="3" id="KW-1185">Reference proteome</keyword>
<comment type="caution">
    <text evidence="2">The sequence shown here is derived from an EMBL/GenBank/DDBJ whole genome shotgun (WGS) entry which is preliminary data.</text>
</comment>
<evidence type="ECO:0000313" key="2">
    <source>
        <dbReference type="EMBL" id="KIH96922.1"/>
    </source>
</evidence>
<dbReference type="AlphaFoldDB" id="A0A0C2JJ43"/>
<feature type="transmembrane region" description="Helical" evidence="1">
    <location>
        <begin position="130"/>
        <end position="149"/>
    </location>
</feature>
<dbReference type="Proteomes" id="UP000031675">
    <property type="component" value="Unassembled WGS sequence"/>
</dbReference>
<feature type="transmembrane region" description="Helical" evidence="1">
    <location>
        <begin position="98"/>
        <end position="124"/>
    </location>
</feature>
<dbReference type="OrthoDB" id="6400183at2"/>
<reference evidence="3" key="1">
    <citation type="journal article" date="2015" name="Chem. Biol.">
        <title>Structure, bioactivity, and resistance mechanism of streptomonomicin, an unusual lasso Peptide from an understudied halophilic actinomycete.</title>
        <authorList>
            <person name="Metelev M."/>
            <person name="Tietz J.I."/>
            <person name="Melby J.O."/>
            <person name="Blair P.M."/>
            <person name="Zhu L."/>
            <person name="Livnat I."/>
            <person name="Severinov K."/>
            <person name="Mitchell D.A."/>
        </authorList>
    </citation>
    <scope>NUCLEOTIDE SEQUENCE [LARGE SCALE GENOMIC DNA]</scope>
    <source>
        <strain evidence="3">YIM 90003</strain>
    </source>
</reference>
<dbReference type="RefSeq" id="WP_040276249.1">
    <property type="nucleotide sequence ID" value="NZ_JROO01000045.1"/>
</dbReference>
<organism evidence="2 3">
    <name type="scientific">Streptomonospora alba</name>
    <dbReference type="NCBI Taxonomy" id="183763"/>
    <lineage>
        <taxon>Bacteria</taxon>
        <taxon>Bacillati</taxon>
        <taxon>Actinomycetota</taxon>
        <taxon>Actinomycetes</taxon>
        <taxon>Streptosporangiales</taxon>
        <taxon>Nocardiopsidaceae</taxon>
        <taxon>Streptomonospora</taxon>
    </lineage>
</organism>
<dbReference type="InterPro" id="IPR009577">
    <property type="entry name" value="Sm_multidrug_ex"/>
</dbReference>
<gene>
    <name evidence="2" type="ORF">LP52_21900</name>
</gene>
<evidence type="ECO:0008006" key="4">
    <source>
        <dbReference type="Google" id="ProtNLM"/>
    </source>
</evidence>